<feature type="domain" description="Amidase" evidence="1">
    <location>
        <begin position="24"/>
        <end position="128"/>
    </location>
</feature>
<dbReference type="PANTHER" id="PTHR42678">
    <property type="entry name" value="AMIDASE"/>
    <property type="match status" value="1"/>
</dbReference>
<dbReference type="EMBL" id="UINC01037024">
    <property type="protein sequence ID" value="SVB31887.1"/>
    <property type="molecule type" value="Genomic_DNA"/>
</dbReference>
<name>A0A382D2R1_9ZZZZ</name>
<accession>A0A382D2R1</accession>
<reference evidence="2" key="1">
    <citation type="submission" date="2018-05" db="EMBL/GenBank/DDBJ databases">
        <authorList>
            <person name="Lanie J.A."/>
            <person name="Ng W.-L."/>
            <person name="Kazmierczak K.M."/>
            <person name="Andrzejewski T.M."/>
            <person name="Davidsen T.M."/>
            <person name="Wayne K.J."/>
            <person name="Tettelin H."/>
            <person name="Glass J.I."/>
            <person name="Rusch D."/>
            <person name="Podicherti R."/>
            <person name="Tsui H.-C.T."/>
            <person name="Winkler M.E."/>
        </authorList>
    </citation>
    <scope>NUCLEOTIDE SEQUENCE</scope>
</reference>
<dbReference type="SUPFAM" id="SSF75304">
    <property type="entry name" value="Amidase signature (AS) enzymes"/>
    <property type="match status" value="1"/>
</dbReference>
<dbReference type="InterPro" id="IPR036928">
    <property type="entry name" value="AS_sf"/>
</dbReference>
<feature type="non-terminal residue" evidence="2">
    <location>
        <position position="135"/>
    </location>
</feature>
<dbReference type="Pfam" id="PF01425">
    <property type="entry name" value="Amidase"/>
    <property type="match status" value="1"/>
</dbReference>
<protein>
    <recommendedName>
        <fullName evidence="1">Amidase domain-containing protein</fullName>
    </recommendedName>
</protein>
<evidence type="ECO:0000313" key="2">
    <source>
        <dbReference type="EMBL" id="SVB31887.1"/>
    </source>
</evidence>
<dbReference type="Gene3D" id="3.90.1300.10">
    <property type="entry name" value="Amidase signature (AS) domain"/>
    <property type="match status" value="1"/>
</dbReference>
<sequence length="135" mass="14839">MKIVELTAKQIINMIGTGRLSSVEVVQAFLARIEQLDSKFEAWVLVDPERVLADAKEADKRRAQGGPPRELEGLPVGFKDIFFTKGIPTTACSKVYKDLVPEYDAKSVQLVKEAGGIMLGKTVTTQFAWTDPSPT</sequence>
<proteinExistence type="predicted"/>
<organism evidence="2">
    <name type="scientific">marine metagenome</name>
    <dbReference type="NCBI Taxonomy" id="408172"/>
    <lineage>
        <taxon>unclassified sequences</taxon>
        <taxon>metagenomes</taxon>
        <taxon>ecological metagenomes</taxon>
    </lineage>
</organism>
<dbReference type="AlphaFoldDB" id="A0A382D2R1"/>
<gene>
    <name evidence="2" type="ORF">METZ01_LOCUS184741</name>
</gene>
<dbReference type="PANTHER" id="PTHR42678:SF2">
    <property type="entry name" value="AMIDASE FAMILY PROTEIN (AFU_ORTHOLOGUE AFUA_6G14410)"/>
    <property type="match status" value="1"/>
</dbReference>
<evidence type="ECO:0000259" key="1">
    <source>
        <dbReference type="Pfam" id="PF01425"/>
    </source>
</evidence>
<dbReference type="InterPro" id="IPR023631">
    <property type="entry name" value="Amidase_dom"/>
</dbReference>